<reference evidence="2" key="2">
    <citation type="journal article" date="2008" name="FEMS Microbiol. Rev.">
        <title>Penicillin-binding proteins and beta-lactam resistance.</title>
        <authorList>
            <person name="Zapun A."/>
            <person name="Contreras-Martel C."/>
            <person name="Vernet T."/>
        </authorList>
    </citation>
    <scope>NUCLEOTIDE SEQUENCE</scope>
</reference>
<reference evidence="2" key="1">
    <citation type="journal article" date="2008" name="FEMS Microbiol. Rev.">
        <title>The penicillin-binding proteins: structure and role in peptidoglycan biosynthesis.</title>
        <authorList>
            <person name="Sauvage E."/>
            <person name="Kerff F."/>
            <person name="Terrak M."/>
            <person name="Ayala J.A."/>
            <person name="Charlier P."/>
        </authorList>
    </citation>
    <scope>NUCLEOTIDE SEQUENCE</scope>
</reference>
<dbReference type="Proteomes" id="UP000675920">
    <property type="component" value="Unplaced"/>
</dbReference>
<protein>
    <submittedName>
        <fullName evidence="2">Penicillin-binding protein 1A</fullName>
        <ecNumber evidence="2">2.4.99.28</ecNumber>
        <ecNumber evidence="2">3.4.16.4</ecNumber>
    </submittedName>
</protein>
<organism evidence="1 2">
    <name type="scientific">Derxia gummosa DSM 723</name>
    <dbReference type="NCBI Taxonomy" id="1121388"/>
    <lineage>
        <taxon>Bacteria</taxon>
        <taxon>Pseudomonadati</taxon>
        <taxon>Pseudomonadota</taxon>
        <taxon>Betaproteobacteria</taxon>
        <taxon>Burkholderiales</taxon>
        <taxon>Alcaligenaceae</taxon>
        <taxon>Derxia</taxon>
    </lineage>
</organism>
<dbReference type="RefSeq" id="WP_028309924.1">
    <property type="nucleotide sequence ID" value="NZ_AXWS01000002.1"/>
</dbReference>
<dbReference type="EC" id="3.4.16.4" evidence="2"/>
<dbReference type="EC" id="2.4.99.28" evidence="2"/>
<evidence type="ECO:0000313" key="2">
    <source>
        <dbReference type="RefSeq" id="WP_028309924.1"/>
    </source>
</evidence>
<sequence length="774" mass="85216">MTTTSSPDGSGTATRARWPWWARTLAWLGGLAASLALIGLLCLALSLALVYPKIPSIETLSDYRPKMPLRIYTADNVLIGEFGEERRSVLRIQDFPPQMKQALLAAEDDRFYDHPGIDLSGIARAALANLMAGGARQGASTITQQVARNFFLTNERQYTRKVYEILLAFKIESTLSKDQILELYMNQIYLGQRSFGFAQAAQAYFGKNIKDITVAEAAMLAGIPKAPSAYNPVANFRRASARQRYVLDRMRSLGYINDQQHEEALAQKLDIHASVSTYAVHGEYVAEMARQAAYDLWKDDAYVRGINVYTTIDSKDQAAAYAAVRAGVLDYDRRHGYRGPEAFVDLPERITDEFIDDVIEKHPDADDLLTAVVLDASPKRVRVARPGLEPIDIGEAGLKFAAASLSDKAQPNRKLRRGAVVRIMKTANGWEIVQQPEIESAFIAVNPMDGSIKSLVGGFDFWRNKFNHVTQAWRQPGSGFKPFIYSAALERGFSPATVINDAPLVFDAGQTGSQPWEPKNYDGTYEGPMSMRRALTKSKNLVSIRILKTIGTRYAQDFITRFGFDADKHPPYLTMALGAGSVTPWQMAQGYSVFANGGFRTRPFVVAKMTDANGRVLAEAKPLLAGDESNRVLDERNAFLIDSMLRDVVRYGTAASAMKLKRTDLAGKTGTTNDSVDAWFNGYQPTLVGITWIGYDQPKSLGDRETGGGAALPIWINFMGKALAGVPNIDRPVPAGIVSANGEFYYAERQPGEAIGTLSDDEGKDPNAVKSELF</sequence>
<accession>A0AC36K9F6</accession>
<reference evidence="2" key="3">
    <citation type="submission" date="2025-08" db="UniProtKB">
        <authorList>
            <consortium name="RefSeq"/>
        </authorList>
    </citation>
    <scope>IDENTIFICATION</scope>
</reference>
<keyword evidence="1" id="KW-1185">Reference proteome</keyword>
<proteinExistence type="predicted"/>
<name>A0AC36K9F6_9BURK</name>
<evidence type="ECO:0000313" key="1">
    <source>
        <dbReference type="Proteomes" id="UP000675920"/>
    </source>
</evidence>